<evidence type="ECO:0000313" key="3">
    <source>
        <dbReference type="Proteomes" id="UP000184447"/>
    </source>
</evidence>
<evidence type="ECO:0000256" key="1">
    <source>
        <dbReference type="SAM" id="Coils"/>
    </source>
</evidence>
<accession>A0A1M5W6W7</accession>
<sequence>MPFIKVNKEEAISELQNIISEANKINELITSEENKQISDFFSEWQECVEELLKNIIDDSNLVSEFESETIYLENSFSKYSTKNEVTKAISRGIKFLKRLREDISKDVYKDKKIISNEIPYEIANIIIRRILQNFHKHIEAMYQNTVHGSARILKCDLDKIKIGNEYDVQRMLYSIIKPIFPLARLEVVDDTKYNSIRYDICIDEYDVVIEVKCTRNSMSERHLTEELGSDIFHYQARNLFFFIYDKEKIIRNKDAFIKSYTKKDTELNKNIETIVIQPILL</sequence>
<protein>
    <submittedName>
        <fullName evidence="2">Uncharacterized protein</fullName>
    </submittedName>
</protein>
<dbReference type="RefSeq" id="WP_073338959.1">
    <property type="nucleotide sequence ID" value="NZ_FQXM01000015.1"/>
</dbReference>
<gene>
    <name evidence="2" type="ORF">SAMN02745207_02712</name>
</gene>
<dbReference type="AlphaFoldDB" id="A0A1M5W6W7"/>
<dbReference type="EMBL" id="FQXM01000015">
    <property type="protein sequence ID" value="SHH83168.1"/>
    <property type="molecule type" value="Genomic_DNA"/>
</dbReference>
<keyword evidence="1" id="KW-0175">Coiled coil</keyword>
<dbReference type="STRING" id="1121316.SAMN02745207_02712"/>
<name>A0A1M5W6W7_9CLOT</name>
<feature type="coiled-coil region" evidence="1">
    <location>
        <begin position="5"/>
        <end position="35"/>
    </location>
</feature>
<reference evidence="2 3" key="1">
    <citation type="submission" date="2016-11" db="EMBL/GenBank/DDBJ databases">
        <authorList>
            <person name="Jaros S."/>
            <person name="Januszkiewicz K."/>
            <person name="Wedrychowicz H."/>
        </authorList>
    </citation>
    <scope>NUCLEOTIDE SEQUENCE [LARGE SCALE GENOMIC DNA]</scope>
    <source>
        <strain evidence="2 3">DSM 8605</strain>
    </source>
</reference>
<evidence type="ECO:0000313" key="2">
    <source>
        <dbReference type="EMBL" id="SHH83168.1"/>
    </source>
</evidence>
<proteinExistence type="predicted"/>
<organism evidence="2 3">
    <name type="scientific">Clostridium grantii DSM 8605</name>
    <dbReference type="NCBI Taxonomy" id="1121316"/>
    <lineage>
        <taxon>Bacteria</taxon>
        <taxon>Bacillati</taxon>
        <taxon>Bacillota</taxon>
        <taxon>Clostridia</taxon>
        <taxon>Eubacteriales</taxon>
        <taxon>Clostridiaceae</taxon>
        <taxon>Clostridium</taxon>
    </lineage>
</organism>
<dbReference type="Pfam" id="PF18742">
    <property type="entry name" value="DpnII-MboI"/>
    <property type="match status" value="1"/>
</dbReference>
<dbReference type="Proteomes" id="UP000184447">
    <property type="component" value="Unassembled WGS sequence"/>
</dbReference>
<keyword evidence="3" id="KW-1185">Reference proteome</keyword>